<dbReference type="InterPro" id="IPR014752">
    <property type="entry name" value="Arrestin-like_C"/>
</dbReference>
<evidence type="ECO:0000259" key="2">
    <source>
        <dbReference type="Pfam" id="PF00339"/>
    </source>
</evidence>
<dbReference type="PANTHER" id="PTHR11188">
    <property type="entry name" value="ARRESTIN DOMAIN CONTAINING PROTEIN"/>
    <property type="match status" value="1"/>
</dbReference>
<dbReference type="VEuPathDB" id="FungiDB:PHYBLDRAFT_65150"/>
<accession>A0A162U2C6</accession>
<dbReference type="GO" id="GO:0070086">
    <property type="term" value="P:ubiquitin-dependent endocytosis"/>
    <property type="evidence" value="ECO:0007669"/>
    <property type="project" value="TreeGrafter"/>
</dbReference>
<feature type="region of interest" description="Disordered" evidence="1">
    <location>
        <begin position="307"/>
        <end position="355"/>
    </location>
</feature>
<dbReference type="Gene3D" id="2.60.40.640">
    <property type="match status" value="1"/>
</dbReference>
<dbReference type="InterPro" id="IPR050357">
    <property type="entry name" value="Arrestin_domain-protein"/>
</dbReference>
<dbReference type="RefSeq" id="XP_018290962.1">
    <property type="nucleotide sequence ID" value="XM_018441404.1"/>
</dbReference>
<dbReference type="GO" id="GO:0005829">
    <property type="term" value="C:cytosol"/>
    <property type="evidence" value="ECO:0007669"/>
    <property type="project" value="TreeGrafter"/>
</dbReference>
<feature type="domain" description="Arrestin-like N-terminal" evidence="2">
    <location>
        <begin position="33"/>
        <end position="152"/>
    </location>
</feature>
<organism evidence="3 4">
    <name type="scientific">Phycomyces blakesleeanus (strain ATCC 8743b / DSM 1359 / FGSC 10004 / NBRC 33097 / NRRL 1555)</name>
    <dbReference type="NCBI Taxonomy" id="763407"/>
    <lineage>
        <taxon>Eukaryota</taxon>
        <taxon>Fungi</taxon>
        <taxon>Fungi incertae sedis</taxon>
        <taxon>Mucoromycota</taxon>
        <taxon>Mucoromycotina</taxon>
        <taxon>Mucoromycetes</taxon>
        <taxon>Mucorales</taxon>
        <taxon>Phycomycetaceae</taxon>
        <taxon>Phycomyces</taxon>
    </lineage>
</organism>
<dbReference type="GeneID" id="29002310"/>
<dbReference type="SUPFAM" id="SSF81296">
    <property type="entry name" value="E set domains"/>
    <property type="match status" value="1"/>
</dbReference>
<dbReference type="InterPro" id="IPR011021">
    <property type="entry name" value="Arrestin-like_N"/>
</dbReference>
<sequence length="439" mass="48478">MPNKEDATLSFFIDSSFKGIIYGLSNDESEGCTLKGYCRLTVNKPVRVRRLLVSFEGKSKINLKPINTVGVPSTEGVESRTLASTDTHFLGNDGISHLMEPGEYDYPFSFEISSRLPSSFHGKRGYISYQVQATLHRSLFLNNIVNSHPIVLRRCLINDLQPMLTTLRDTVCGEVGADILTYSASAPTMTFREGGLVRLNLSMQLVNPDTHVVKSVACALQERVHYHTTGQQSISCQITSKIDDSYPLGWSTFIPSSDSTYDPAELHHYNAIFRLCPRVNADNSSRLLKVSHSLVVKINVEEKNPTEIDVASRTTTPALSRTHSPAHSRTTTPPLSRTSSSSSLSSLHGMSHPSDTLRDAATKLSFLNLHPFQSMKPKSVVEPSTGTLCTLEIPLSVTTREHYWEGGRPQPPAYESAEAPPSYTKTLEQLPSAPIYDMC</sequence>
<dbReference type="PANTHER" id="PTHR11188:SF17">
    <property type="entry name" value="FI21816P1"/>
    <property type="match status" value="1"/>
</dbReference>
<dbReference type="GO" id="GO:0031625">
    <property type="term" value="F:ubiquitin protein ligase binding"/>
    <property type="evidence" value="ECO:0007669"/>
    <property type="project" value="TreeGrafter"/>
</dbReference>
<dbReference type="AlphaFoldDB" id="A0A162U2C6"/>
<dbReference type="OrthoDB" id="2333384at2759"/>
<dbReference type="Pfam" id="PF00339">
    <property type="entry name" value="Arrestin_N"/>
    <property type="match status" value="1"/>
</dbReference>
<dbReference type="InParanoid" id="A0A162U2C6"/>
<feature type="compositionally biased region" description="Polar residues" evidence="1">
    <location>
        <begin position="312"/>
        <end position="327"/>
    </location>
</feature>
<feature type="compositionally biased region" description="Low complexity" evidence="1">
    <location>
        <begin position="328"/>
        <end position="347"/>
    </location>
</feature>
<reference evidence="4" key="1">
    <citation type="submission" date="2015-06" db="EMBL/GenBank/DDBJ databases">
        <title>Expansion of signal transduction pathways in fungi by whole-genome duplication.</title>
        <authorList>
            <consortium name="DOE Joint Genome Institute"/>
            <person name="Corrochano L.M."/>
            <person name="Kuo A."/>
            <person name="Marcet-Houben M."/>
            <person name="Polaino S."/>
            <person name="Salamov A."/>
            <person name="Villalobos J.M."/>
            <person name="Alvarez M.I."/>
            <person name="Avalos J."/>
            <person name="Benito E.P."/>
            <person name="Benoit I."/>
            <person name="Burger G."/>
            <person name="Camino L.P."/>
            <person name="Canovas D."/>
            <person name="Cerda-Olmedo E."/>
            <person name="Cheng J.-F."/>
            <person name="Dominguez A."/>
            <person name="Elias M."/>
            <person name="Eslava A.P."/>
            <person name="Glaser F."/>
            <person name="Grimwood J."/>
            <person name="Gutierrez G."/>
            <person name="Heitman J."/>
            <person name="Henrissat B."/>
            <person name="Iturriaga E.A."/>
            <person name="Lang B.F."/>
            <person name="Lavin J.L."/>
            <person name="Lee S."/>
            <person name="Li W."/>
            <person name="Lindquist E."/>
            <person name="Lopez-Garcia S."/>
            <person name="Luque E.M."/>
            <person name="Marcos A.T."/>
            <person name="Martin J."/>
            <person name="McCluskey K."/>
            <person name="Medina H.R."/>
            <person name="Miralles-Duran A."/>
            <person name="Miyazaki A."/>
            <person name="Munoz-Torres E."/>
            <person name="Oguiza J.A."/>
            <person name="Ohm R."/>
            <person name="Olmedo M."/>
            <person name="Orejas M."/>
            <person name="Ortiz-Castellanos L."/>
            <person name="Pisabarro A.G."/>
            <person name="Rodriguez-Romero J."/>
            <person name="Ruiz-Herrera J."/>
            <person name="Ruiz-Vazquez R."/>
            <person name="Sanz C."/>
            <person name="Schackwitz W."/>
            <person name="Schmutz J."/>
            <person name="Shahriari M."/>
            <person name="Shelest E."/>
            <person name="Silva-Franco F."/>
            <person name="Soanes D."/>
            <person name="Syed K."/>
            <person name="Tagua V.G."/>
            <person name="Talbot N.J."/>
            <person name="Thon M."/>
            <person name="De vries R.P."/>
            <person name="Wiebenga A."/>
            <person name="Yadav J.S."/>
            <person name="Braun E.L."/>
            <person name="Baker S."/>
            <person name="Garre V."/>
            <person name="Horwitz B."/>
            <person name="Torres-Martinez S."/>
            <person name="Idnurm A."/>
            <person name="Herrera-Estrella A."/>
            <person name="Gabaldon T."/>
            <person name="Grigoriev I.V."/>
        </authorList>
    </citation>
    <scope>NUCLEOTIDE SEQUENCE [LARGE SCALE GENOMIC DNA]</scope>
    <source>
        <strain evidence="4">NRRL 1555(-)</strain>
    </source>
</reference>
<evidence type="ECO:0000256" key="1">
    <source>
        <dbReference type="SAM" id="MobiDB-lite"/>
    </source>
</evidence>
<protein>
    <recommendedName>
        <fullName evidence="2">Arrestin-like N-terminal domain-containing protein</fullName>
    </recommendedName>
</protein>
<gene>
    <name evidence="3" type="ORF">PHYBLDRAFT_65150</name>
</gene>
<dbReference type="EMBL" id="KV440982">
    <property type="protein sequence ID" value="OAD72922.1"/>
    <property type="molecule type" value="Genomic_DNA"/>
</dbReference>
<dbReference type="InterPro" id="IPR014756">
    <property type="entry name" value="Ig_E-set"/>
</dbReference>
<evidence type="ECO:0000313" key="4">
    <source>
        <dbReference type="Proteomes" id="UP000077315"/>
    </source>
</evidence>
<dbReference type="Proteomes" id="UP000077315">
    <property type="component" value="Unassembled WGS sequence"/>
</dbReference>
<dbReference type="GO" id="GO:0005886">
    <property type="term" value="C:plasma membrane"/>
    <property type="evidence" value="ECO:0007669"/>
    <property type="project" value="TreeGrafter"/>
</dbReference>
<dbReference type="GO" id="GO:0030674">
    <property type="term" value="F:protein-macromolecule adaptor activity"/>
    <property type="evidence" value="ECO:0007669"/>
    <property type="project" value="TreeGrafter"/>
</dbReference>
<keyword evidence="4" id="KW-1185">Reference proteome</keyword>
<dbReference type="STRING" id="763407.A0A162U2C6"/>
<proteinExistence type="predicted"/>
<name>A0A162U2C6_PHYB8</name>
<evidence type="ECO:0000313" key="3">
    <source>
        <dbReference type="EMBL" id="OAD72922.1"/>
    </source>
</evidence>